<accession>A0ABT4Y7L3</accession>
<dbReference type="EMBL" id="JANEWF010000021">
    <property type="protein sequence ID" value="MDA8484863.1"/>
    <property type="molecule type" value="Genomic_DNA"/>
</dbReference>
<protein>
    <submittedName>
        <fullName evidence="2">PAAR domain-containing protein</fullName>
    </submittedName>
</protein>
<evidence type="ECO:0000313" key="2">
    <source>
        <dbReference type="EMBL" id="MDA8484863.1"/>
    </source>
</evidence>
<reference evidence="2 3" key="1">
    <citation type="submission" date="2022-07" db="EMBL/GenBank/DDBJ databases">
        <title>Genome Analysis of Selected Gammaproteobacteria from Nigerian Food snails.</title>
        <authorList>
            <person name="Okafor A.C."/>
        </authorList>
    </citation>
    <scope>NUCLEOTIDE SEQUENCE [LARGE SCALE GENOMIC DNA]</scope>
    <source>
        <strain evidence="2 3">Awg 2</strain>
    </source>
</reference>
<feature type="region of interest" description="Disordered" evidence="1">
    <location>
        <begin position="88"/>
        <end position="107"/>
    </location>
</feature>
<evidence type="ECO:0000313" key="3">
    <source>
        <dbReference type="Proteomes" id="UP001211689"/>
    </source>
</evidence>
<comment type="caution">
    <text evidence="2">The sequence shown here is derived from an EMBL/GenBank/DDBJ whole genome shotgun (WGS) entry which is preliminary data.</text>
</comment>
<organism evidence="2 3">
    <name type="scientific">Metapseudomonas resinovorans</name>
    <name type="common">Pseudomonas resinovorans</name>
    <dbReference type="NCBI Taxonomy" id="53412"/>
    <lineage>
        <taxon>Bacteria</taxon>
        <taxon>Pseudomonadati</taxon>
        <taxon>Pseudomonadota</taxon>
        <taxon>Gammaproteobacteria</taxon>
        <taxon>Pseudomonadales</taxon>
        <taxon>Pseudomonadaceae</taxon>
        <taxon>Metapseudomonas</taxon>
    </lineage>
</organism>
<keyword evidence="3" id="KW-1185">Reference proteome</keyword>
<name>A0ABT4Y7L3_METRE</name>
<gene>
    <name evidence="2" type="ORF">NNO07_17480</name>
</gene>
<dbReference type="Proteomes" id="UP001211689">
    <property type="component" value="Unassembled WGS sequence"/>
</dbReference>
<evidence type="ECO:0000256" key="1">
    <source>
        <dbReference type="SAM" id="MobiDB-lite"/>
    </source>
</evidence>
<dbReference type="RefSeq" id="WP_271471434.1">
    <property type="nucleotide sequence ID" value="NZ_JANEWF010000021.1"/>
</dbReference>
<dbReference type="CDD" id="cd14744">
    <property type="entry name" value="PAAR_CT_2"/>
    <property type="match status" value="1"/>
</dbReference>
<sequence length="107" mass="11850">MAIGYFIHRGDRTSCGGVILEGEPNMTREGDRVTYGANGETYTISGGQSHFRSDGQRIADTLDSVSGCAYRARRIPSVHAVIYQRPASKTVPRDRVTQGQLNEEIYR</sequence>
<proteinExistence type="predicted"/>